<dbReference type="Proteomes" id="UP001524460">
    <property type="component" value="Unassembled WGS sequence"/>
</dbReference>
<accession>A0ABT1N9Z1</accession>
<organism evidence="1 2">
    <name type="scientific">Photobacterium pectinilyticum</name>
    <dbReference type="NCBI Taxonomy" id="2906793"/>
    <lineage>
        <taxon>Bacteria</taxon>
        <taxon>Pseudomonadati</taxon>
        <taxon>Pseudomonadota</taxon>
        <taxon>Gammaproteobacteria</taxon>
        <taxon>Vibrionales</taxon>
        <taxon>Vibrionaceae</taxon>
        <taxon>Photobacterium</taxon>
    </lineage>
</organism>
<evidence type="ECO:0000313" key="1">
    <source>
        <dbReference type="EMBL" id="MCQ1060114.1"/>
    </source>
</evidence>
<reference evidence="1 2" key="1">
    <citation type="submission" date="2022-07" db="EMBL/GenBank/DDBJ databases">
        <title>Photobacterium pectinilyticum sp. nov., a marine bacterium isolated from surface seawater of Qingdao offshore.</title>
        <authorList>
            <person name="Wang X."/>
        </authorList>
    </citation>
    <scope>NUCLEOTIDE SEQUENCE [LARGE SCALE GENOMIC DNA]</scope>
    <source>
        <strain evidence="1 2">ZSDE20</strain>
    </source>
</reference>
<sequence length="251" mass="28164">MLSTDHADKLANLKISKFVTDRKLNNLKTSSPSVVTDSLSKKLVEPLDRQLMKAIKQYGKVSHKMLFGFHGVFVDNLVVLKKAGNEWFVRRNAACPVFGALNSYCLSRKVGGDYRMSGFMLISDAVLETLSLERILEEGLQQAKLCHDELNPSAPRALAEIVQLQSSHRRILKQLGITTIDEFERASVEQIIEEIVSKNIGVKQYRLAALKAIVGAKHGRSYRFCADNSPEITYIKSLMEFYTPEPCQEAS</sequence>
<evidence type="ECO:0000313" key="2">
    <source>
        <dbReference type="Proteomes" id="UP001524460"/>
    </source>
</evidence>
<dbReference type="EMBL" id="JANEYT010000057">
    <property type="protein sequence ID" value="MCQ1060114.1"/>
    <property type="molecule type" value="Genomic_DNA"/>
</dbReference>
<dbReference type="RefSeq" id="WP_255044200.1">
    <property type="nucleotide sequence ID" value="NZ_JANEYT010000057.1"/>
</dbReference>
<protein>
    <submittedName>
        <fullName evidence="1">Uncharacterized protein</fullName>
    </submittedName>
</protein>
<gene>
    <name evidence="1" type="ORF">NHN17_18885</name>
</gene>
<proteinExistence type="predicted"/>
<comment type="caution">
    <text evidence="1">The sequence shown here is derived from an EMBL/GenBank/DDBJ whole genome shotgun (WGS) entry which is preliminary data.</text>
</comment>
<name>A0ABT1N9Z1_9GAMM</name>
<keyword evidence="2" id="KW-1185">Reference proteome</keyword>